<name>A0A0F7F6N7_PAEDU</name>
<dbReference type="Proteomes" id="UP000034189">
    <property type="component" value="Chromosome"/>
</dbReference>
<dbReference type="HOGENOM" id="CLU_876741_0_0_9"/>
<accession>A0A0F7F6N7</accession>
<dbReference type="PATRIC" id="fig|1333534.5.peg.249"/>
<sequence>MRGQAEVVKDKKTTIALIDSGIDESSQIKAKIKYKYNLSEEKTIVDGHGHSTALIGMLDEFCGDSIELIIIKVLNDQCRCSSKTLLEALDMAIELKPDIINLSLGTDNLSLRREFEARCDQAFSKDIVLVTTTVETSDTLPFMIEKTVKVKSHENIIEANQLYLDKKSVFYTLGIPHIVPWKNGKYVFINRNSFVTPYFISKFVEFKNSHDLNNYSILREVRGNCVGFSQIQLKEIKVTEPIDQNLYNRVISIISQFIPNIEGIQSTFTQGLNINNCIDVLMKVEKTLGQKLPFAHFNLYDFTYVSNLSNKIKGFLV</sequence>
<evidence type="ECO:0000259" key="1">
    <source>
        <dbReference type="Pfam" id="PF00082"/>
    </source>
</evidence>
<dbReference type="AlphaFoldDB" id="A0A0F7F6N7"/>
<dbReference type="OrthoDB" id="2615814at2"/>
<reference evidence="2 3" key="2">
    <citation type="journal article" date="2016" name="Genome Announc.">
        <title>Genome Sequence of a Gram-Positive Diazotroph, Paenibacillus durus Type Strain ATCC 35681.</title>
        <authorList>
            <person name="Halim M.A."/>
            <person name="Rahman A.Y."/>
            <person name="Sim K.S."/>
            <person name="Yam H.C."/>
            <person name="Rahim A.A."/>
            <person name="Ghazali A.H."/>
            <person name="Najimudin N."/>
        </authorList>
    </citation>
    <scope>NUCLEOTIDE SEQUENCE [LARGE SCALE GENOMIC DNA]</scope>
    <source>
        <strain evidence="2 3">ATCC 35681</strain>
    </source>
</reference>
<dbReference type="GO" id="GO:0004252">
    <property type="term" value="F:serine-type endopeptidase activity"/>
    <property type="evidence" value="ECO:0007669"/>
    <property type="project" value="InterPro"/>
</dbReference>
<dbReference type="SMR" id="A0A0F7F6N7"/>
<reference evidence="2 3" key="1">
    <citation type="submission" date="2015-03" db="EMBL/GenBank/DDBJ databases">
        <authorList>
            <person name="Abdul Halim M."/>
        </authorList>
    </citation>
    <scope>NUCLEOTIDE SEQUENCE [LARGE SCALE GENOMIC DNA]</scope>
    <source>
        <strain evidence="2 3">ATCC 35681</strain>
    </source>
</reference>
<evidence type="ECO:0000313" key="3">
    <source>
        <dbReference type="Proteomes" id="UP000034189"/>
    </source>
</evidence>
<feature type="domain" description="Peptidase S8/S53" evidence="1">
    <location>
        <begin position="11"/>
        <end position="130"/>
    </location>
</feature>
<dbReference type="Gene3D" id="3.40.50.200">
    <property type="entry name" value="Peptidase S8/S53 domain"/>
    <property type="match status" value="1"/>
</dbReference>
<proteinExistence type="predicted"/>
<gene>
    <name evidence="2" type="ORF">VK70_01120</name>
</gene>
<dbReference type="EMBL" id="CP011114">
    <property type="protein sequence ID" value="AKG33382.1"/>
    <property type="molecule type" value="Genomic_DNA"/>
</dbReference>
<dbReference type="Pfam" id="PF00082">
    <property type="entry name" value="Peptidase_S8"/>
    <property type="match status" value="1"/>
</dbReference>
<dbReference type="GO" id="GO:0006508">
    <property type="term" value="P:proteolysis"/>
    <property type="evidence" value="ECO:0007669"/>
    <property type="project" value="InterPro"/>
</dbReference>
<organism evidence="2 3">
    <name type="scientific">Paenibacillus durus ATCC 35681</name>
    <dbReference type="NCBI Taxonomy" id="1333534"/>
    <lineage>
        <taxon>Bacteria</taxon>
        <taxon>Bacillati</taxon>
        <taxon>Bacillota</taxon>
        <taxon>Bacilli</taxon>
        <taxon>Bacillales</taxon>
        <taxon>Paenibacillaceae</taxon>
        <taxon>Paenibacillus</taxon>
    </lineage>
</organism>
<dbReference type="RefSeq" id="WP_025695559.1">
    <property type="nucleotide sequence ID" value="NZ_ASQQ01000334.1"/>
</dbReference>
<protein>
    <recommendedName>
        <fullName evidence="1">Peptidase S8/S53 domain-containing protein</fullName>
    </recommendedName>
</protein>
<dbReference type="InterPro" id="IPR000209">
    <property type="entry name" value="Peptidase_S8/S53_dom"/>
</dbReference>
<dbReference type="SUPFAM" id="SSF52743">
    <property type="entry name" value="Subtilisin-like"/>
    <property type="match status" value="1"/>
</dbReference>
<dbReference type="InterPro" id="IPR036852">
    <property type="entry name" value="Peptidase_S8/S53_dom_sf"/>
</dbReference>
<evidence type="ECO:0000313" key="2">
    <source>
        <dbReference type="EMBL" id="AKG33382.1"/>
    </source>
</evidence>